<dbReference type="AlphaFoldDB" id="A0A1D8JKP5"/>
<evidence type="ECO:0000313" key="3">
    <source>
        <dbReference type="Proteomes" id="UP000185746"/>
    </source>
</evidence>
<dbReference type="PANTHER" id="PTHR40032">
    <property type="entry name" value="EXPORTED PROTEIN-RELATED"/>
    <property type="match status" value="1"/>
</dbReference>
<dbReference type="InterPro" id="IPR024301">
    <property type="entry name" value="Amidase_6"/>
</dbReference>
<organism evidence="2 3">
    <name type="scientific">Sporosarcina ureilytica</name>
    <dbReference type="NCBI Taxonomy" id="298596"/>
    <lineage>
        <taxon>Bacteria</taxon>
        <taxon>Bacillati</taxon>
        <taxon>Bacillota</taxon>
        <taxon>Bacilli</taxon>
        <taxon>Bacillales</taxon>
        <taxon>Caryophanaceae</taxon>
        <taxon>Sporosarcina</taxon>
    </lineage>
</organism>
<dbReference type="EMBL" id="CP017560">
    <property type="protein sequence ID" value="AOV09284.1"/>
    <property type="molecule type" value="Genomic_DNA"/>
</dbReference>
<dbReference type="PANTHER" id="PTHR40032:SF1">
    <property type="entry name" value="EXPORTED PROTEIN"/>
    <property type="match status" value="1"/>
</dbReference>
<feature type="domain" description="Putative amidase" evidence="1">
    <location>
        <begin position="9"/>
        <end position="158"/>
    </location>
</feature>
<sequence>MLGEGYLVYDREAAVHYANTWWDSYNPAYPKFDDDCTNYISQCLRAGGAPMWGSPNRLQGWWIGGGTWSLSWSTPHSLRWYLGTSKRGLTAKTVQSAEQLDLGDIIVYDFQNDGRYDHSTIVTAKDGDMPLVNAHTYNVRQRTWDYKDSYASTPNARYIFFKINDNFS</sequence>
<accession>A0A1D8JKP5</accession>
<evidence type="ECO:0000313" key="2">
    <source>
        <dbReference type="EMBL" id="AOV09284.1"/>
    </source>
</evidence>
<dbReference type="Pfam" id="PF12671">
    <property type="entry name" value="Amidase_6"/>
    <property type="match status" value="1"/>
</dbReference>
<dbReference type="Proteomes" id="UP000185746">
    <property type="component" value="Chromosome"/>
</dbReference>
<gene>
    <name evidence="2" type="ORF">BI350_16050</name>
</gene>
<keyword evidence="3" id="KW-1185">Reference proteome</keyword>
<evidence type="ECO:0000259" key="1">
    <source>
        <dbReference type="Pfam" id="PF12671"/>
    </source>
</evidence>
<protein>
    <submittedName>
        <fullName evidence="2">Amidase</fullName>
    </submittedName>
</protein>
<dbReference type="KEGG" id="surl:BI350_16050"/>
<proteinExistence type="predicted"/>
<reference evidence="2 3" key="1">
    <citation type="submission" date="2016-09" db="EMBL/GenBank/DDBJ databases">
        <title>Complete genome sequence of the Lysinibacillus sphaericus LMG 22257, a specie of Bacillus with ureolytic activity that can effectively biodeposit calcium carbonate.</title>
        <authorList>
            <person name="Yan W."/>
        </authorList>
    </citation>
    <scope>NUCLEOTIDE SEQUENCE [LARGE SCALE GENOMIC DNA]</scope>
    <source>
        <strain evidence="2 3">LMG 22257</strain>
    </source>
</reference>
<name>A0A1D8JKP5_9BACL</name>